<gene>
    <name evidence="2" type="ORF">SDC9_03998</name>
</gene>
<dbReference type="AlphaFoldDB" id="A0A644SV08"/>
<reference evidence="2" key="1">
    <citation type="submission" date="2019-08" db="EMBL/GenBank/DDBJ databases">
        <authorList>
            <person name="Kucharzyk K."/>
            <person name="Murdoch R.W."/>
            <person name="Higgins S."/>
            <person name="Loffler F."/>
        </authorList>
    </citation>
    <scope>NUCLEOTIDE SEQUENCE</scope>
</reference>
<proteinExistence type="predicted"/>
<protein>
    <recommendedName>
        <fullName evidence="1">HD-GYP domain-containing protein</fullName>
    </recommendedName>
</protein>
<accession>A0A644SV08</accession>
<dbReference type="SUPFAM" id="SSF109604">
    <property type="entry name" value="HD-domain/PDEase-like"/>
    <property type="match status" value="1"/>
</dbReference>
<name>A0A644SV08_9ZZZZ</name>
<sequence>MVIANDIVDNNNNLLLEKGITLTETYIARLKHLGIDRLSIEHPVLENAEPIPIITEDLRLELTLCFKALFTMKTEGIFTTKLQTMYFRQLSTTTENVISQIGESMPTILNAEIRQPTTDNVSHAVNVCLLSLVTGHYLKLPRPALRELAIGSLLHDIGKSIIPLIDGKPLNSPNMHPVYGRDLLRCHQISSTAARIVAEHHERYNGSGFPLGLTGKTTHPLSKIVAVANYFDNAVTQTAAEGRPLPEIIENLLASSDILFDQNTLRAFIHTTPIYTLGSMVALSTGQTGYVIQNRAHYPLRPLIRVFHKAGHDDIDMANQPSIAITDIIEERNQESCSS</sequence>
<dbReference type="PANTHER" id="PTHR43155">
    <property type="entry name" value="CYCLIC DI-GMP PHOSPHODIESTERASE PA4108-RELATED"/>
    <property type="match status" value="1"/>
</dbReference>
<evidence type="ECO:0000259" key="1">
    <source>
        <dbReference type="PROSITE" id="PS51832"/>
    </source>
</evidence>
<dbReference type="PROSITE" id="PS51832">
    <property type="entry name" value="HD_GYP"/>
    <property type="match status" value="1"/>
</dbReference>
<dbReference type="EMBL" id="VSSQ01000007">
    <property type="protein sequence ID" value="MPL58465.1"/>
    <property type="molecule type" value="Genomic_DNA"/>
</dbReference>
<dbReference type="Pfam" id="PF13487">
    <property type="entry name" value="HD_5"/>
    <property type="match status" value="1"/>
</dbReference>
<comment type="caution">
    <text evidence="2">The sequence shown here is derived from an EMBL/GenBank/DDBJ whole genome shotgun (WGS) entry which is preliminary data.</text>
</comment>
<evidence type="ECO:0000313" key="2">
    <source>
        <dbReference type="EMBL" id="MPL58465.1"/>
    </source>
</evidence>
<dbReference type="CDD" id="cd00077">
    <property type="entry name" value="HDc"/>
    <property type="match status" value="1"/>
</dbReference>
<feature type="domain" description="HD-GYP" evidence="1">
    <location>
        <begin position="98"/>
        <end position="284"/>
    </location>
</feature>
<dbReference type="PANTHER" id="PTHR43155:SF2">
    <property type="entry name" value="CYCLIC DI-GMP PHOSPHODIESTERASE PA4108"/>
    <property type="match status" value="1"/>
</dbReference>
<organism evidence="2">
    <name type="scientific">bioreactor metagenome</name>
    <dbReference type="NCBI Taxonomy" id="1076179"/>
    <lineage>
        <taxon>unclassified sequences</taxon>
        <taxon>metagenomes</taxon>
        <taxon>ecological metagenomes</taxon>
    </lineage>
</organism>
<dbReference type="InterPro" id="IPR003607">
    <property type="entry name" value="HD/PDEase_dom"/>
</dbReference>
<dbReference type="Gene3D" id="1.10.3210.10">
    <property type="entry name" value="Hypothetical protein af1432"/>
    <property type="match status" value="1"/>
</dbReference>
<dbReference type="InterPro" id="IPR037522">
    <property type="entry name" value="HD_GYP_dom"/>
</dbReference>